<comment type="caution">
    <text evidence="3">The sequence shown here is derived from an EMBL/GenBank/DDBJ whole genome shotgun (WGS) entry which is preliminary data.</text>
</comment>
<organism evidence="3 4">
    <name type="scientific">Steinernema hermaphroditum</name>
    <dbReference type="NCBI Taxonomy" id="289476"/>
    <lineage>
        <taxon>Eukaryota</taxon>
        <taxon>Metazoa</taxon>
        <taxon>Ecdysozoa</taxon>
        <taxon>Nematoda</taxon>
        <taxon>Chromadorea</taxon>
        <taxon>Rhabditida</taxon>
        <taxon>Tylenchina</taxon>
        <taxon>Panagrolaimomorpha</taxon>
        <taxon>Strongyloidoidea</taxon>
        <taxon>Steinernematidae</taxon>
        <taxon>Steinernema</taxon>
    </lineage>
</organism>
<feature type="region of interest" description="Disordered" evidence="2">
    <location>
        <begin position="276"/>
        <end position="303"/>
    </location>
</feature>
<accession>A0AA39HWP4</accession>
<keyword evidence="1" id="KW-0175">Coiled coil</keyword>
<keyword evidence="4" id="KW-1185">Reference proteome</keyword>
<evidence type="ECO:0000313" key="3">
    <source>
        <dbReference type="EMBL" id="KAK0412736.1"/>
    </source>
</evidence>
<proteinExistence type="predicted"/>
<dbReference type="AlphaFoldDB" id="A0AA39HWP4"/>
<evidence type="ECO:0000256" key="1">
    <source>
        <dbReference type="SAM" id="Coils"/>
    </source>
</evidence>
<feature type="coiled-coil region" evidence="1">
    <location>
        <begin position="38"/>
        <end position="97"/>
    </location>
</feature>
<evidence type="ECO:0000313" key="4">
    <source>
        <dbReference type="Proteomes" id="UP001175271"/>
    </source>
</evidence>
<name>A0AA39HWP4_9BILA</name>
<gene>
    <name evidence="3" type="ORF">QR680_006376</name>
</gene>
<dbReference type="Proteomes" id="UP001175271">
    <property type="component" value="Unassembled WGS sequence"/>
</dbReference>
<evidence type="ECO:0000256" key="2">
    <source>
        <dbReference type="SAM" id="MobiDB-lite"/>
    </source>
</evidence>
<reference evidence="3" key="1">
    <citation type="submission" date="2023-06" db="EMBL/GenBank/DDBJ databases">
        <title>Genomic analysis of the entomopathogenic nematode Steinernema hermaphroditum.</title>
        <authorList>
            <person name="Schwarz E.M."/>
            <person name="Heppert J.K."/>
            <person name="Baniya A."/>
            <person name="Schwartz H.T."/>
            <person name="Tan C.-H."/>
            <person name="Antoshechkin I."/>
            <person name="Sternberg P.W."/>
            <person name="Goodrich-Blair H."/>
            <person name="Dillman A.R."/>
        </authorList>
    </citation>
    <scope>NUCLEOTIDE SEQUENCE</scope>
    <source>
        <strain evidence="3">PS9179</strain>
        <tissue evidence="3">Whole animal</tissue>
    </source>
</reference>
<dbReference type="EMBL" id="JAUCMV010000003">
    <property type="protein sequence ID" value="KAK0412736.1"/>
    <property type="molecule type" value="Genomic_DNA"/>
</dbReference>
<sequence>MSTVKPGRPRMIGPQTKRTYQAEECRKRKLEEAATVGIEDVKKMKEDYESRISNMENMFHSFCTQYTQRQLADHKQIELLRREVAILNEKVIRMERVQQRPMAFQAEGHHSLPPQYIPPQPVVQEGHRPVEQTSNKYQTDFQTKTPMQQPYIAGSSQYYQEEVGGYGSMDDREAYHTEIYNEELDRQPQADHSLSFLNVPEQYIPPQPMVVAQPVAYLQSHYAQGGAAPRTDYGKKTTQVSLAYAPQKQPSHQQSAQPVMTPPRNHLTEVQTTYAGMQQPSNSRPSLSNQSRISAHQQGARQLPLQQPQTQFISATQNAPSREAVGHIIYSSSSSYLYENLGVPNGANSANQVPYWNPQSAQNPYLQMNFSGQDYGNIENYRIDKFLFFPDLPN</sequence>
<protein>
    <submittedName>
        <fullName evidence="3">Uncharacterized protein</fullName>
    </submittedName>
</protein>